<evidence type="ECO:0000256" key="4">
    <source>
        <dbReference type="ARBA" id="ARBA00022859"/>
    </source>
</evidence>
<keyword evidence="8" id="KW-1015">Disulfide bond</keyword>
<keyword evidence="2 13" id="KW-0812">Transmembrane</keyword>
<evidence type="ECO:0000256" key="13">
    <source>
        <dbReference type="SAM" id="Phobius"/>
    </source>
</evidence>
<evidence type="ECO:0000256" key="3">
    <source>
        <dbReference type="ARBA" id="ARBA00022729"/>
    </source>
</evidence>
<protein>
    <recommendedName>
        <fullName evidence="12">T-cell surface glycoprotein CD8 beta chain</fullName>
    </recommendedName>
</protein>
<evidence type="ECO:0000256" key="1">
    <source>
        <dbReference type="ARBA" id="ARBA00004479"/>
    </source>
</evidence>
<feature type="domain" description="Ig-like" evidence="15">
    <location>
        <begin position="3"/>
        <end position="116"/>
    </location>
</feature>
<dbReference type="GO" id="GO:0005886">
    <property type="term" value="C:plasma membrane"/>
    <property type="evidence" value="ECO:0007669"/>
    <property type="project" value="UniProtKB-ARBA"/>
</dbReference>
<dbReference type="PANTHER" id="PTHR11292">
    <property type="entry name" value="T-CELL SURFACE GLYCOPROTEIN CD8 BETA CHAIN"/>
    <property type="match status" value="1"/>
</dbReference>
<dbReference type="InterPro" id="IPR042414">
    <property type="entry name" value="CD8B"/>
</dbReference>
<comment type="subunit">
    <text evidence="11">Forms disulfide-linked heterodimers with CD8A at the cell surface. Interacts with CD3D; this interaction couples TCR-CD3 with CD8. Interacts with LCK.</text>
</comment>
<feature type="signal peptide" evidence="14">
    <location>
        <begin position="1"/>
        <end position="21"/>
    </location>
</feature>
<keyword evidence="5 13" id="KW-1133">Transmembrane helix</keyword>
<feature type="transmembrane region" description="Helical" evidence="13">
    <location>
        <begin position="170"/>
        <end position="196"/>
    </location>
</feature>
<evidence type="ECO:0000313" key="17">
    <source>
        <dbReference type="Proteomes" id="UP000006813"/>
    </source>
</evidence>
<evidence type="ECO:0000256" key="14">
    <source>
        <dbReference type="SAM" id="SignalP"/>
    </source>
</evidence>
<evidence type="ECO:0000256" key="2">
    <source>
        <dbReference type="ARBA" id="ARBA00022692"/>
    </source>
</evidence>
<dbReference type="InterPro" id="IPR013783">
    <property type="entry name" value="Ig-like_fold"/>
</dbReference>
<evidence type="ECO:0000256" key="5">
    <source>
        <dbReference type="ARBA" id="ARBA00022989"/>
    </source>
</evidence>
<dbReference type="PROSITE" id="PS51257">
    <property type="entry name" value="PROKAR_LIPOPROTEIN"/>
    <property type="match status" value="1"/>
</dbReference>
<keyword evidence="10" id="KW-0393">Immunoglobulin domain</keyword>
<dbReference type="SUPFAM" id="SSF48726">
    <property type="entry name" value="Immunoglobulin"/>
    <property type="match status" value="1"/>
</dbReference>
<dbReference type="eggNOG" id="ENOG502SANQ">
    <property type="taxonomic scope" value="Eukaryota"/>
</dbReference>
<dbReference type="InterPro" id="IPR013106">
    <property type="entry name" value="Ig_V-set"/>
</dbReference>
<dbReference type="FunFam" id="2.60.40.10:FF:000645">
    <property type="entry name" value="T-cell surface glycoprotein CD8 beta chain"/>
    <property type="match status" value="1"/>
</dbReference>
<dbReference type="InterPro" id="IPR036179">
    <property type="entry name" value="Ig-like_dom_sf"/>
</dbReference>
<evidence type="ECO:0000256" key="11">
    <source>
        <dbReference type="ARBA" id="ARBA00061995"/>
    </source>
</evidence>
<dbReference type="SMART" id="SM00406">
    <property type="entry name" value="IGv"/>
    <property type="match status" value="1"/>
</dbReference>
<evidence type="ECO:0000313" key="16">
    <source>
        <dbReference type="EMBL" id="EHA99116.1"/>
    </source>
</evidence>
<dbReference type="PROSITE" id="PS50835">
    <property type="entry name" value="IG_LIKE"/>
    <property type="match status" value="1"/>
</dbReference>
<keyword evidence="3 14" id="KW-0732">Signal</keyword>
<dbReference type="Proteomes" id="UP000006813">
    <property type="component" value="Unassembled WGS sequence"/>
</dbReference>
<dbReference type="EMBL" id="JH166409">
    <property type="protein sequence ID" value="EHA99116.1"/>
    <property type="molecule type" value="Genomic_DNA"/>
</dbReference>
<gene>
    <name evidence="16" type="ORF">GW7_12221</name>
</gene>
<dbReference type="InterPro" id="IPR003599">
    <property type="entry name" value="Ig_sub"/>
</dbReference>
<comment type="subcellular location">
    <subcellularLocation>
        <location evidence="1">Membrane</location>
        <topology evidence="1">Single-pass type I membrane protein</topology>
    </subcellularLocation>
</comment>
<evidence type="ECO:0000256" key="6">
    <source>
        <dbReference type="ARBA" id="ARBA00023130"/>
    </source>
</evidence>
<dbReference type="CDD" id="cd07700">
    <property type="entry name" value="IgV_CD8_beta"/>
    <property type="match status" value="1"/>
</dbReference>
<reference evidence="16 17" key="1">
    <citation type="journal article" date="2011" name="Nature">
        <title>Genome sequencing reveals insights into physiology and longevity of the naked mole rat.</title>
        <authorList>
            <person name="Kim E.B."/>
            <person name="Fang X."/>
            <person name="Fushan A.A."/>
            <person name="Huang Z."/>
            <person name="Lobanov A.V."/>
            <person name="Han L."/>
            <person name="Marino S.M."/>
            <person name="Sun X."/>
            <person name="Turanov A.A."/>
            <person name="Yang P."/>
            <person name="Yim S.H."/>
            <person name="Zhao X."/>
            <person name="Kasaikina M.V."/>
            <person name="Stoletzki N."/>
            <person name="Peng C."/>
            <person name="Polak P."/>
            <person name="Xiong Z."/>
            <person name="Kiezun A."/>
            <person name="Zhu Y."/>
            <person name="Chen Y."/>
            <person name="Kryukov G.V."/>
            <person name="Zhang Q."/>
            <person name="Peshkin L."/>
            <person name="Yang L."/>
            <person name="Bronson R.T."/>
            <person name="Buffenstein R."/>
            <person name="Wang B."/>
            <person name="Han C."/>
            <person name="Li Q."/>
            <person name="Chen L."/>
            <person name="Zhao W."/>
            <person name="Sunyaev S.R."/>
            <person name="Park T.J."/>
            <person name="Zhang G."/>
            <person name="Wang J."/>
            <person name="Gladyshev V.N."/>
        </authorList>
    </citation>
    <scope>NUCLEOTIDE SEQUENCE [LARGE SCALE GENOMIC DNA]</scope>
</reference>
<dbReference type="STRING" id="10181.G5AQ06"/>
<evidence type="ECO:0000256" key="7">
    <source>
        <dbReference type="ARBA" id="ARBA00023136"/>
    </source>
</evidence>
<evidence type="ECO:0000256" key="12">
    <source>
        <dbReference type="ARBA" id="ARBA00072266"/>
    </source>
</evidence>
<name>G5AQ06_HETGA</name>
<evidence type="ECO:0000259" key="15">
    <source>
        <dbReference type="PROSITE" id="PS50835"/>
    </source>
</evidence>
<dbReference type="GO" id="GO:0042288">
    <property type="term" value="F:MHC class I protein binding"/>
    <property type="evidence" value="ECO:0007669"/>
    <property type="project" value="InterPro"/>
</dbReference>
<keyword evidence="7 13" id="KW-0472">Membrane</keyword>
<evidence type="ECO:0000256" key="10">
    <source>
        <dbReference type="ARBA" id="ARBA00023319"/>
    </source>
</evidence>
<sequence>MQPRLWLLLAAQLAGLLSSCAHQQTPGSLMVQTNQKVTMTCETKTSLSNKRIYWLRQRQAHSKDSHHEFLVSEDFSKNITYGRGVTQRTLALLRSTTRFTLSLMHVKPEDSGVYFCMTMGAPELIFGTGTSLSVVDVLPTTAQPTKKTAPKKRVCPSSSPGTRQGLHCGLVTLSLLVASFLLLLLSLAVAVHLYCLRRRARLRFIKHVVCACRKWATCFQKEIPGSRGLQG</sequence>
<dbReference type="GO" id="GO:0002250">
    <property type="term" value="P:adaptive immune response"/>
    <property type="evidence" value="ECO:0007669"/>
    <property type="project" value="UniProtKB-KW"/>
</dbReference>
<dbReference type="FunCoup" id="G5AQ06">
    <property type="interactions" value="378"/>
</dbReference>
<dbReference type="GO" id="GO:0050776">
    <property type="term" value="P:regulation of immune response"/>
    <property type="evidence" value="ECO:0007669"/>
    <property type="project" value="InterPro"/>
</dbReference>
<evidence type="ECO:0000256" key="8">
    <source>
        <dbReference type="ARBA" id="ARBA00023157"/>
    </source>
</evidence>
<dbReference type="Gene3D" id="2.60.40.10">
    <property type="entry name" value="Immunoglobulins"/>
    <property type="match status" value="1"/>
</dbReference>
<proteinExistence type="predicted"/>
<keyword evidence="6" id="KW-1064">Adaptive immunity</keyword>
<dbReference type="Pfam" id="PF07686">
    <property type="entry name" value="V-set"/>
    <property type="match status" value="1"/>
</dbReference>
<dbReference type="GO" id="GO:0009986">
    <property type="term" value="C:cell surface"/>
    <property type="evidence" value="ECO:0007669"/>
    <property type="project" value="TreeGrafter"/>
</dbReference>
<dbReference type="InterPro" id="IPR007110">
    <property type="entry name" value="Ig-like_dom"/>
</dbReference>
<organism evidence="16 17">
    <name type="scientific">Heterocephalus glaber</name>
    <name type="common">Naked mole rat</name>
    <dbReference type="NCBI Taxonomy" id="10181"/>
    <lineage>
        <taxon>Eukaryota</taxon>
        <taxon>Metazoa</taxon>
        <taxon>Chordata</taxon>
        <taxon>Craniata</taxon>
        <taxon>Vertebrata</taxon>
        <taxon>Euteleostomi</taxon>
        <taxon>Mammalia</taxon>
        <taxon>Eutheria</taxon>
        <taxon>Euarchontoglires</taxon>
        <taxon>Glires</taxon>
        <taxon>Rodentia</taxon>
        <taxon>Hystricomorpha</taxon>
        <taxon>Bathyergidae</taxon>
        <taxon>Heterocephalus</taxon>
    </lineage>
</organism>
<dbReference type="InParanoid" id="G5AQ06"/>
<accession>G5AQ06</accession>
<feature type="chain" id="PRO_5003473695" description="T-cell surface glycoprotein CD8 beta chain" evidence="14">
    <location>
        <begin position="22"/>
        <end position="231"/>
    </location>
</feature>
<keyword evidence="9" id="KW-0325">Glycoprotein</keyword>
<dbReference type="GO" id="GO:0015026">
    <property type="term" value="F:coreceptor activity"/>
    <property type="evidence" value="ECO:0007669"/>
    <property type="project" value="InterPro"/>
</dbReference>
<dbReference type="AlphaFoldDB" id="G5AQ06"/>
<evidence type="ECO:0000256" key="9">
    <source>
        <dbReference type="ARBA" id="ARBA00023180"/>
    </source>
</evidence>
<dbReference type="PANTHER" id="PTHR11292:SF7">
    <property type="entry name" value="T-CELL SURFACE GLYCOPROTEIN CD8 BETA CHAIN-RELATED"/>
    <property type="match status" value="1"/>
</dbReference>
<dbReference type="SMART" id="SM00409">
    <property type="entry name" value="IG"/>
    <property type="match status" value="1"/>
</dbReference>
<keyword evidence="4" id="KW-0391">Immunity</keyword>